<protein>
    <submittedName>
        <fullName evidence="2">Uncharacterized protein</fullName>
    </submittedName>
</protein>
<evidence type="ECO:0000313" key="2">
    <source>
        <dbReference type="EMBL" id="KXU99187.1"/>
    </source>
</evidence>
<feature type="chain" id="PRO_5007552777" evidence="1">
    <location>
        <begin position="25"/>
        <end position="183"/>
    </location>
</feature>
<keyword evidence="1" id="KW-0732">Signal</keyword>
<feature type="signal peptide" evidence="1">
    <location>
        <begin position="1"/>
        <end position="24"/>
    </location>
</feature>
<comment type="caution">
    <text evidence="2">The sequence shown here is derived from an EMBL/GenBank/DDBJ whole genome shotgun (WGS) entry which is preliminary data.</text>
</comment>
<proteinExistence type="predicted"/>
<dbReference type="EMBL" id="LHZA01000105">
    <property type="protein sequence ID" value="KXU99187.1"/>
    <property type="molecule type" value="Genomic_DNA"/>
</dbReference>
<dbReference type="AlphaFoldDB" id="A0A149QPE6"/>
<organism evidence="2 3">
    <name type="scientific">Acetobacter cerevisiae</name>
    <dbReference type="NCBI Taxonomy" id="178900"/>
    <lineage>
        <taxon>Bacteria</taxon>
        <taxon>Pseudomonadati</taxon>
        <taxon>Pseudomonadota</taxon>
        <taxon>Alphaproteobacteria</taxon>
        <taxon>Acetobacterales</taxon>
        <taxon>Acetobacteraceae</taxon>
        <taxon>Acetobacter</taxon>
    </lineage>
</organism>
<dbReference type="RefSeq" id="WP_062247937.1">
    <property type="nucleotide sequence ID" value="NZ_LHZA01000105.1"/>
</dbReference>
<gene>
    <name evidence="2" type="ORF">AD928_02375</name>
</gene>
<sequence>MKKVFAGLSVALGLAVSHPQQAHAVDWQKLADAAASHAYGNEQGTQPGRAATSADAPFFAQTQGIKFAKGSFYPADPATDPDAHVLEKAPRIVDVSFGPSQPHVTVLIAYSNYYGAVGTHIALTDAQHKVLWESEAPEIRILPTENAGVHDFASALSYPGWVINRWQPASHTWSKFTSVGTPF</sequence>
<name>A0A149QPE6_9PROT</name>
<reference evidence="2 3" key="1">
    <citation type="submission" date="2015-06" db="EMBL/GenBank/DDBJ databases">
        <title>Improved classification and identification of acetic acid bacteria using matrix-assisted laser desorption/ionization time-of-flight mass spectrometry; Gluconobacter nephelii and Gluconobacter uchimurae are later heterotypic synonyms of Gluconobacter japonicus and Gluconobacter oxydans, respectively.</title>
        <authorList>
            <person name="Li L."/>
            <person name="Cleenwerck I."/>
            <person name="De Vuyst L."/>
            <person name="Vandamme P."/>
        </authorList>
    </citation>
    <scope>NUCLEOTIDE SEQUENCE [LARGE SCALE GENOMIC DNA]</scope>
    <source>
        <strain evidence="2 3">LMG 1625</strain>
    </source>
</reference>
<evidence type="ECO:0000313" key="3">
    <source>
        <dbReference type="Proteomes" id="UP000075473"/>
    </source>
</evidence>
<evidence type="ECO:0000256" key="1">
    <source>
        <dbReference type="SAM" id="SignalP"/>
    </source>
</evidence>
<dbReference type="Proteomes" id="UP000075473">
    <property type="component" value="Unassembled WGS sequence"/>
</dbReference>
<accession>A0A149QPE6</accession>
<dbReference type="PATRIC" id="fig|178900.5.peg.221"/>